<dbReference type="GO" id="GO:0007166">
    <property type="term" value="P:cell surface receptor signaling pathway"/>
    <property type="evidence" value="ECO:0007669"/>
    <property type="project" value="InterPro"/>
</dbReference>
<dbReference type="OrthoDB" id="10037534at2759"/>
<gene>
    <name evidence="9" type="primary">AUGUSTUS-3.0.2_01376</name>
    <name evidence="9" type="ORF">TcasGA2_TC001376</name>
</gene>
<dbReference type="PANTHER" id="PTHR47767:SF1">
    <property type="entry name" value="ADHESION G PROTEIN-COUPLED RECEPTOR G7"/>
    <property type="match status" value="1"/>
</dbReference>
<keyword evidence="3 6" id="KW-1133">Transmembrane helix</keyword>
<feature type="transmembrane region" description="Helical" evidence="6">
    <location>
        <begin position="794"/>
        <end position="817"/>
    </location>
</feature>
<feature type="transmembrane region" description="Helical" evidence="6">
    <location>
        <begin position="642"/>
        <end position="664"/>
    </location>
</feature>
<keyword evidence="5" id="KW-1015">Disulfide bond</keyword>
<dbReference type="GO" id="GO:0004930">
    <property type="term" value="F:G protein-coupled receptor activity"/>
    <property type="evidence" value="ECO:0007669"/>
    <property type="project" value="InterPro"/>
</dbReference>
<dbReference type="HOGENOM" id="CLU_301950_0_0_1"/>
<dbReference type="InterPro" id="IPR053066">
    <property type="entry name" value="ADGR_G7"/>
</dbReference>
<keyword evidence="10" id="KW-1185">Reference proteome</keyword>
<dbReference type="EMBL" id="KQ971317">
    <property type="protein sequence ID" value="EEZ99318.2"/>
    <property type="molecule type" value="Genomic_DNA"/>
</dbReference>
<keyword evidence="4 6" id="KW-0472">Membrane</keyword>
<reference evidence="9 10" key="2">
    <citation type="journal article" date="2010" name="Nucleic Acids Res.">
        <title>BeetleBase in 2010: revisions to provide comprehensive genomic information for Tribolium castaneum.</title>
        <authorList>
            <person name="Kim H.S."/>
            <person name="Murphy T."/>
            <person name="Xia J."/>
            <person name="Caragea D."/>
            <person name="Park Y."/>
            <person name="Beeman R.W."/>
            <person name="Lorenzen M.D."/>
            <person name="Butcher S."/>
            <person name="Manak J.R."/>
            <person name="Brown S.J."/>
        </authorList>
    </citation>
    <scope>GENOME REANNOTATION</scope>
    <source>
        <strain evidence="9 10">Georgia GA2</strain>
    </source>
</reference>
<feature type="domain" description="GAIN-B" evidence="7">
    <location>
        <begin position="405"/>
        <end position="556"/>
    </location>
</feature>
<dbReference type="Gene3D" id="1.20.1070.10">
    <property type="entry name" value="Rhodopsin 7-helix transmembrane proteins"/>
    <property type="match status" value="1"/>
</dbReference>
<evidence type="ECO:0000256" key="4">
    <source>
        <dbReference type="ARBA" id="ARBA00023136"/>
    </source>
</evidence>
<dbReference type="PANTHER" id="PTHR47767">
    <property type="entry name" value="ADHESION G PROTEIN-COUPLED RECEPTOR G7"/>
    <property type="match status" value="1"/>
</dbReference>
<evidence type="ECO:0000313" key="9">
    <source>
        <dbReference type="EMBL" id="EEZ99318.2"/>
    </source>
</evidence>
<organism evidence="9 10">
    <name type="scientific">Tribolium castaneum</name>
    <name type="common">Red flour beetle</name>
    <dbReference type="NCBI Taxonomy" id="7070"/>
    <lineage>
        <taxon>Eukaryota</taxon>
        <taxon>Metazoa</taxon>
        <taxon>Ecdysozoa</taxon>
        <taxon>Arthropoda</taxon>
        <taxon>Hexapoda</taxon>
        <taxon>Insecta</taxon>
        <taxon>Pterygota</taxon>
        <taxon>Neoptera</taxon>
        <taxon>Endopterygota</taxon>
        <taxon>Coleoptera</taxon>
        <taxon>Polyphaga</taxon>
        <taxon>Cucujiformia</taxon>
        <taxon>Tenebrionidae</taxon>
        <taxon>Tenebrionidae incertae sedis</taxon>
        <taxon>Tribolium</taxon>
    </lineage>
</organism>
<keyword evidence="2 6" id="KW-0812">Transmembrane</keyword>
<evidence type="ECO:0000256" key="1">
    <source>
        <dbReference type="ARBA" id="ARBA00004141"/>
    </source>
</evidence>
<dbReference type="CDD" id="cd15040">
    <property type="entry name" value="7tmB2_Adhesion"/>
    <property type="match status" value="1"/>
</dbReference>
<dbReference type="SUPFAM" id="SSF81321">
    <property type="entry name" value="Family A G protein-coupled receptor-like"/>
    <property type="match status" value="1"/>
</dbReference>
<feature type="transmembrane region" description="Helical" evidence="6">
    <location>
        <begin position="719"/>
        <end position="743"/>
    </location>
</feature>
<dbReference type="InterPro" id="IPR000203">
    <property type="entry name" value="GPS"/>
</dbReference>
<accession>D6WCP7</accession>
<dbReference type="Gene3D" id="2.60.220.50">
    <property type="match status" value="1"/>
</dbReference>
<dbReference type="STRING" id="7070.D6WCP7"/>
<reference evidence="9 10" key="1">
    <citation type="journal article" date="2008" name="Nature">
        <title>The genome of the model beetle and pest Tribolium castaneum.</title>
        <authorList>
            <consortium name="Tribolium Genome Sequencing Consortium"/>
            <person name="Richards S."/>
            <person name="Gibbs R.A."/>
            <person name="Weinstock G.M."/>
            <person name="Brown S.J."/>
            <person name="Denell R."/>
            <person name="Beeman R.W."/>
            <person name="Gibbs R."/>
            <person name="Beeman R.W."/>
            <person name="Brown S.J."/>
            <person name="Bucher G."/>
            <person name="Friedrich M."/>
            <person name="Grimmelikhuijzen C.J."/>
            <person name="Klingler M."/>
            <person name="Lorenzen M."/>
            <person name="Richards S."/>
            <person name="Roth S."/>
            <person name="Schroder R."/>
            <person name="Tautz D."/>
            <person name="Zdobnov E.M."/>
            <person name="Muzny D."/>
            <person name="Gibbs R.A."/>
            <person name="Weinstock G.M."/>
            <person name="Attaway T."/>
            <person name="Bell S."/>
            <person name="Buhay C.J."/>
            <person name="Chandrabose M.N."/>
            <person name="Chavez D."/>
            <person name="Clerk-Blankenburg K.P."/>
            <person name="Cree A."/>
            <person name="Dao M."/>
            <person name="Davis C."/>
            <person name="Chacko J."/>
            <person name="Dinh H."/>
            <person name="Dugan-Rocha S."/>
            <person name="Fowler G."/>
            <person name="Garner T.T."/>
            <person name="Garnes J."/>
            <person name="Gnirke A."/>
            <person name="Hawes A."/>
            <person name="Hernandez J."/>
            <person name="Hines S."/>
            <person name="Holder M."/>
            <person name="Hume J."/>
            <person name="Jhangiani S.N."/>
            <person name="Joshi V."/>
            <person name="Khan Z.M."/>
            <person name="Jackson L."/>
            <person name="Kovar C."/>
            <person name="Kowis A."/>
            <person name="Lee S."/>
            <person name="Lewis L.R."/>
            <person name="Margolis J."/>
            <person name="Morgan M."/>
            <person name="Nazareth L.V."/>
            <person name="Nguyen N."/>
            <person name="Okwuonu G."/>
            <person name="Parker D."/>
            <person name="Richards S."/>
            <person name="Ruiz S.J."/>
            <person name="Santibanez J."/>
            <person name="Savard J."/>
            <person name="Scherer S.E."/>
            <person name="Schneider B."/>
            <person name="Sodergren E."/>
            <person name="Tautz D."/>
            <person name="Vattahil S."/>
            <person name="Villasana D."/>
            <person name="White C.S."/>
            <person name="Wright R."/>
            <person name="Park Y."/>
            <person name="Beeman R.W."/>
            <person name="Lord J."/>
            <person name="Oppert B."/>
            <person name="Lorenzen M."/>
            <person name="Brown S."/>
            <person name="Wang L."/>
            <person name="Savard J."/>
            <person name="Tautz D."/>
            <person name="Richards S."/>
            <person name="Weinstock G."/>
            <person name="Gibbs R.A."/>
            <person name="Liu Y."/>
            <person name="Worley K."/>
            <person name="Weinstock G."/>
            <person name="Elsik C.G."/>
            <person name="Reese J.T."/>
            <person name="Elhaik E."/>
            <person name="Landan G."/>
            <person name="Graur D."/>
            <person name="Arensburger P."/>
            <person name="Atkinson P."/>
            <person name="Beeman R.W."/>
            <person name="Beidler J."/>
            <person name="Brown S.J."/>
            <person name="Demuth J.P."/>
            <person name="Drury D.W."/>
            <person name="Du Y.Z."/>
            <person name="Fujiwara H."/>
            <person name="Lorenzen M."/>
            <person name="Maselli V."/>
            <person name="Osanai M."/>
            <person name="Park Y."/>
            <person name="Robertson H.M."/>
            <person name="Tu Z."/>
            <person name="Wang J.J."/>
            <person name="Wang S."/>
            <person name="Richards S."/>
            <person name="Song H."/>
            <person name="Zhang L."/>
            <person name="Sodergren E."/>
            <person name="Werner D."/>
            <person name="Stanke M."/>
            <person name="Morgenstern B."/>
            <person name="Solovyev V."/>
            <person name="Kosarev P."/>
            <person name="Brown G."/>
            <person name="Chen H.C."/>
            <person name="Ermolaeva O."/>
            <person name="Hlavina W."/>
            <person name="Kapustin Y."/>
            <person name="Kiryutin B."/>
            <person name="Kitts P."/>
            <person name="Maglott D."/>
            <person name="Pruitt K."/>
            <person name="Sapojnikov V."/>
            <person name="Souvorov A."/>
            <person name="Mackey A.J."/>
            <person name="Waterhouse R.M."/>
            <person name="Wyder S."/>
            <person name="Zdobnov E.M."/>
            <person name="Zdobnov E.M."/>
            <person name="Wyder S."/>
            <person name="Kriventseva E.V."/>
            <person name="Kadowaki T."/>
            <person name="Bork P."/>
            <person name="Aranda M."/>
            <person name="Bao R."/>
            <person name="Beermann A."/>
            <person name="Berns N."/>
            <person name="Bolognesi R."/>
            <person name="Bonneton F."/>
            <person name="Bopp D."/>
            <person name="Brown S.J."/>
            <person name="Bucher G."/>
            <person name="Butts T."/>
            <person name="Chaumot A."/>
            <person name="Denell R.E."/>
            <person name="Ferrier D.E."/>
            <person name="Friedrich M."/>
            <person name="Gordon C.M."/>
            <person name="Jindra M."/>
            <person name="Klingler M."/>
            <person name="Lan Q."/>
            <person name="Lattorff H.M."/>
            <person name="Laudet V."/>
            <person name="von Levetsow C."/>
            <person name="Liu Z."/>
            <person name="Lutz R."/>
            <person name="Lynch J.A."/>
            <person name="da Fonseca R.N."/>
            <person name="Posnien N."/>
            <person name="Reuter R."/>
            <person name="Roth S."/>
            <person name="Savard J."/>
            <person name="Schinko J.B."/>
            <person name="Schmitt C."/>
            <person name="Schoppmeier M."/>
            <person name="Schroder R."/>
            <person name="Shippy T.D."/>
            <person name="Simonnet F."/>
            <person name="Marques-Souza H."/>
            <person name="Tautz D."/>
            <person name="Tomoyasu Y."/>
            <person name="Trauner J."/>
            <person name="Van der Zee M."/>
            <person name="Vervoort M."/>
            <person name="Wittkopp N."/>
            <person name="Wimmer E.A."/>
            <person name="Yang X."/>
            <person name="Jones A.K."/>
            <person name="Sattelle D.B."/>
            <person name="Ebert P.R."/>
            <person name="Nelson D."/>
            <person name="Scott J.G."/>
            <person name="Beeman R.W."/>
            <person name="Muthukrishnan S."/>
            <person name="Kramer K.J."/>
            <person name="Arakane Y."/>
            <person name="Beeman R.W."/>
            <person name="Zhu Q."/>
            <person name="Hogenkamp D."/>
            <person name="Dixit R."/>
            <person name="Oppert B."/>
            <person name="Jiang H."/>
            <person name="Zou Z."/>
            <person name="Marshall J."/>
            <person name="Elpidina E."/>
            <person name="Vinokurov K."/>
            <person name="Oppert C."/>
            <person name="Zou Z."/>
            <person name="Evans J."/>
            <person name="Lu Z."/>
            <person name="Zhao P."/>
            <person name="Sumathipala N."/>
            <person name="Altincicek B."/>
            <person name="Vilcinskas A."/>
            <person name="Williams M."/>
            <person name="Hultmark D."/>
            <person name="Hetru C."/>
            <person name="Jiang H."/>
            <person name="Grimmelikhuijzen C.J."/>
            <person name="Hauser F."/>
            <person name="Cazzamali G."/>
            <person name="Williamson M."/>
            <person name="Park Y."/>
            <person name="Li B."/>
            <person name="Tanaka Y."/>
            <person name="Predel R."/>
            <person name="Neupert S."/>
            <person name="Schachtner J."/>
            <person name="Verleyen P."/>
            <person name="Raible F."/>
            <person name="Bork P."/>
            <person name="Friedrich M."/>
            <person name="Walden K.K."/>
            <person name="Robertson H.M."/>
            <person name="Angeli S."/>
            <person name="Foret S."/>
            <person name="Bucher G."/>
            <person name="Schuetz S."/>
            <person name="Maleszka R."/>
            <person name="Wimmer E.A."/>
            <person name="Beeman R.W."/>
            <person name="Lorenzen M."/>
            <person name="Tomoyasu Y."/>
            <person name="Miller S.C."/>
            <person name="Grossmann D."/>
            <person name="Bucher G."/>
        </authorList>
    </citation>
    <scope>NUCLEOTIDE SEQUENCE [LARGE SCALE GENOMIC DNA]</scope>
    <source>
        <strain evidence="9 10">Georgia GA2</strain>
    </source>
</reference>
<dbReference type="GO" id="GO:0005886">
    <property type="term" value="C:plasma membrane"/>
    <property type="evidence" value="ECO:0000318"/>
    <property type="project" value="GO_Central"/>
</dbReference>
<proteinExistence type="predicted"/>
<sequence>MNGTVWQFGVIQTGCKICEKRAINSFETRLVLTFEEKNTSLYLLVYHPEGVKKSKEGKYVIFCLTNSGKYEVKERAKISQVYENFDLSLLVYKVKLGKFLGEYWCKGYTPSLSVLNSNKVIAFRKKEGNEYSLRFTTLVTSDLNKFISKTLQKLKTNLGSEIRLMEIFNYNSHSNFLDVLVHVTTTQKREIEPEFRDLWRKICNTSVDVKFFRNCEFCLSEKKINLTWPLTKRNNAIVPEEFCLLEDSIPLTRRCNGDFLYGAVWEKTPVQKCAKTEPESPTTKKLKEFAKNSSSVQNLWNIVKNATLGVLDIYYLDLILKKIRQNSVLAFNIVDKLMATDRHILQKSQHILNLTDATLELVDEILASESFNPLEVQLYRKNNLLVHISNPFLTNISGILLYNNRQVVNFQRGVNFTAMEERDLDLGVHLPEQLLEQIRNETQNVSEVFVIIMVFFNDSLFLDDDFYHSDSFVISVTIPGHGAYLQTPITIAFRPKITPELPPCCGFWDIGKSSNWKKGQWSEIGGQFSGKLKDLQVCSYSHLTHFALLLMSDKTHLDEDDVIIANEDYNDYILEIITIIGCSLSLFGIFNVFLTAMCYKQWYHKTGTKILLNLCLAILLESICIQLSEIKPLKTHQNLCKIIGMILHYVVLSKFTWMLIYALLQYYRFVKVIGVIPQKLVLKSLILGWGVPLVLVFLVGLTNDQSYVSESFELCYPRGLLLCFGVLLPICVIVVANISIFCVIMYNVSNTVAGNRKLLKPRLYLALLLFSVLGIPWVFGLVAELLNGSVLKIVLFYVFCVTATLQGFVLFLFYVVLNRETRYFWVTKLIKK</sequence>
<feature type="transmembrane region" description="Helical" evidence="6">
    <location>
        <begin position="763"/>
        <end position="782"/>
    </location>
</feature>
<dbReference type="InterPro" id="IPR046338">
    <property type="entry name" value="GAIN_dom_sf"/>
</dbReference>
<feature type="transmembrane region" description="Helical" evidence="6">
    <location>
        <begin position="680"/>
        <end position="699"/>
    </location>
</feature>
<dbReference type="PROSITE" id="PS50261">
    <property type="entry name" value="G_PROTEIN_RECEP_F2_4"/>
    <property type="match status" value="1"/>
</dbReference>
<dbReference type="FunFam" id="1.20.1070.10:FF:000290">
    <property type="entry name" value="GG11888"/>
    <property type="match status" value="1"/>
</dbReference>
<dbReference type="eggNOG" id="KOG4193">
    <property type="taxonomic scope" value="Eukaryota"/>
</dbReference>
<evidence type="ECO:0000259" key="7">
    <source>
        <dbReference type="PROSITE" id="PS50221"/>
    </source>
</evidence>
<feature type="transmembrane region" description="Helical" evidence="6">
    <location>
        <begin position="572"/>
        <end position="598"/>
    </location>
</feature>
<feature type="domain" description="G-protein coupled receptors family 2 profile 2" evidence="8">
    <location>
        <begin position="574"/>
        <end position="818"/>
    </location>
</feature>
<evidence type="ECO:0000256" key="5">
    <source>
        <dbReference type="ARBA" id="ARBA00023157"/>
    </source>
</evidence>
<evidence type="ECO:0000259" key="8">
    <source>
        <dbReference type="PROSITE" id="PS50261"/>
    </source>
</evidence>
<dbReference type="PRINTS" id="PR00249">
    <property type="entry name" value="GPCRSECRETIN"/>
</dbReference>
<evidence type="ECO:0000313" key="10">
    <source>
        <dbReference type="Proteomes" id="UP000007266"/>
    </source>
</evidence>
<dbReference type="Pfam" id="PF01825">
    <property type="entry name" value="GPS"/>
    <property type="match status" value="1"/>
</dbReference>
<dbReference type="InterPro" id="IPR057244">
    <property type="entry name" value="GAIN_B"/>
</dbReference>
<evidence type="ECO:0000256" key="3">
    <source>
        <dbReference type="ARBA" id="ARBA00022989"/>
    </source>
</evidence>
<dbReference type="InterPro" id="IPR000832">
    <property type="entry name" value="GPCR_2_secretin-like"/>
</dbReference>
<keyword evidence="9" id="KW-0675">Receptor</keyword>
<comment type="subcellular location">
    <subcellularLocation>
        <location evidence="1">Membrane</location>
        <topology evidence="1">Multi-pass membrane protein</topology>
    </subcellularLocation>
</comment>
<feature type="transmembrane region" description="Helical" evidence="6">
    <location>
        <begin position="610"/>
        <end position="630"/>
    </location>
</feature>
<protein>
    <submittedName>
        <fullName evidence="9">G-protein coupled receptor 126-like Protein</fullName>
    </submittedName>
</protein>
<dbReference type="OMA" id="RISQIEC"/>
<dbReference type="Proteomes" id="UP000007266">
    <property type="component" value="Linkage group 2"/>
</dbReference>
<name>D6WCP7_TRICA</name>
<dbReference type="KEGG" id="tca:107397439"/>
<dbReference type="PROSITE" id="PS50221">
    <property type="entry name" value="GAIN_B"/>
    <property type="match status" value="1"/>
</dbReference>
<evidence type="ECO:0000256" key="2">
    <source>
        <dbReference type="ARBA" id="ARBA00022692"/>
    </source>
</evidence>
<dbReference type="AlphaFoldDB" id="D6WCP7"/>
<evidence type="ECO:0000256" key="6">
    <source>
        <dbReference type="SAM" id="Phobius"/>
    </source>
</evidence>
<dbReference type="Pfam" id="PF00002">
    <property type="entry name" value="7tm_2"/>
    <property type="match status" value="1"/>
</dbReference>
<dbReference type="InterPro" id="IPR017981">
    <property type="entry name" value="GPCR_2-like_7TM"/>
</dbReference>